<protein>
    <submittedName>
        <fullName evidence="2">Uncharacterized protein</fullName>
    </submittedName>
</protein>
<proteinExistence type="predicted"/>
<name>A0ABQ2M6C6_9ACTN</name>
<feature type="region of interest" description="Disordered" evidence="1">
    <location>
        <begin position="75"/>
        <end position="123"/>
    </location>
</feature>
<feature type="compositionally biased region" description="Gly residues" evidence="1">
    <location>
        <begin position="1"/>
        <end position="27"/>
    </location>
</feature>
<keyword evidence="3" id="KW-1185">Reference proteome</keyword>
<dbReference type="EMBL" id="BMNG01000008">
    <property type="protein sequence ID" value="GGO47614.1"/>
    <property type="molecule type" value="Genomic_DNA"/>
</dbReference>
<gene>
    <name evidence="2" type="ORF">GCM10012286_41320</name>
</gene>
<accession>A0ABQ2M6C6</accession>
<evidence type="ECO:0000313" key="3">
    <source>
        <dbReference type="Proteomes" id="UP000656881"/>
    </source>
</evidence>
<reference evidence="3" key="1">
    <citation type="journal article" date="2019" name="Int. J. Syst. Evol. Microbiol.">
        <title>The Global Catalogue of Microorganisms (GCM) 10K type strain sequencing project: providing services to taxonomists for standard genome sequencing and annotation.</title>
        <authorList>
            <consortium name="The Broad Institute Genomics Platform"/>
            <consortium name="The Broad Institute Genome Sequencing Center for Infectious Disease"/>
            <person name="Wu L."/>
            <person name="Ma J."/>
        </authorList>
    </citation>
    <scope>NUCLEOTIDE SEQUENCE [LARGE SCALE GENOMIC DNA]</scope>
    <source>
        <strain evidence="3">CGMCC 4.7349</strain>
    </source>
</reference>
<sequence>MGRVGGWGVGPDGEWGVGPDAGRGVRGTTGSARSGSPRCAQGRDMRMRGPSTPRQPPVLAAPCSITLCRRVRGRSLSATDRGSAQAGGGFGGGSGGGVEGGSSALRGGLRSLAGGRDSHQSDM</sequence>
<feature type="region of interest" description="Disordered" evidence="1">
    <location>
        <begin position="1"/>
        <end position="61"/>
    </location>
</feature>
<organism evidence="2 3">
    <name type="scientific">Streptomyces lasiicapitis</name>
    <dbReference type="NCBI Taxonomy" id="1923961"/>
    <lineage>
        <taxon>Bacteria</taxon>
        <taxon>Bacillati</taxon>
        <taxon>Actinomycetota</taxon>
        <taxon>Actinomycetes</taxon>
        <taxon>Kitasatosporales</taxon>
        <taxon>Streptomycetaceae</taxon>
        <taxon>Streptomyces</taxon>
    </lineage>
</organism>
<comment type="caution">
    <text evidence="2">The sequence shown here is derived from an EMBL/GenBank/DDBJ whole genome shotgun (WGS) entry which is preliminary data.</text>
</comment>
<evidence type="ECO:0000313" key="2">
    <source>
        <dbReference type="EMBL" id="GGO47614.1"/>
    </source>
</evidence>
<feature type="compositionally biased region" description="Low complexity" evidence="1">
    <location>
        <begin position="101"/>
        <end position="115"/>
    </location>
</feature>
<evidence type="ECO:0000256" key="1">
    <source>
        <dbReference type="SAM" id="MobiDB-lite"/>
    </source>
</evidence>
<dbReference type="Proteomes" id="UP000656881">
    <property type="component" value="Unassembled WGS sequence"/>
</dbReference>
<feature type="compositionally biased region" description="Gly residues" evidence="1">
    <location>
        <begin position="85"/>
        <end position="100"/>
    </location>
</feature>